<keyword evidence="4" id="KW-0804">Transcription</keyword>
<dbReference type="InterPro" id="IPR013324">
    <property type="entry name" value="RNA_pol_sigma_r3/r4-like"/>
</dbReference>
<keyword evidence="9" id="KW-1185">Reference proteome</keyword>
<accession>A0ABY5VM67</accession>
<dbReference type="Pfam" id="PF08281">
    <property type="entry name" value="Sigma70_r4_2"/>
    <property type="match status" value="1"/>
</dbReference>
<keyword evidence="3" id="KW-0731">Sigma factor</keyword>
<evidence type="ECO:0000256" key="5">
    <source>
        <dbReference type="SAM" id="MobiDB-lite"/>
    </source>
</evidence>
<dbReference type="InterPro" id="IPR007627">
    <property type="entry name" value="RNA_pol_sigma70_r2"/>
</dbReference>
<evidence type="ECO:0000313" key="8">
    <source>
        <dbReference type="EMBL" id="UWP78653.1"/>
    </source>
</evidence>
<name>A0ABY5VM67_9ACTN</name>
<feature type="region of interest" description="Disordered" evidence="5">
    <location>
        <begin position="193"/>
        <end position="226"/>
    </location>
</feature>
<dbReference type="SUPFAM" id="SSF88659">
    <property type="entry name" value="Sigma3 and sigma4 domains of RNA polymerase sigma factors"/>
    <property type="match status" value="1"/>
</dbReference>
<feature type="domain" description="RNA polymerase sigma factor 70 region 4 type 2" evidence="7">
    <location>
        <begin position="124"/>
        <end position="175"/>
    </location>
</feature>
<protein>
    <submittedName>
        <fullName evidence="8">RNA polymerase sigma factor</fullName>
    </submittedName>
</protein>
<dbReference type="InterPro" id="IPR014284">
    <property type="entry name" value="RNA_pol_sigma-70_dom"/>
</dbReference>
<proteinExistence type="inferred from homology"/>
<dbReference type="Proteomes" id="UP001059617">
    <property type="component" value="Chromosome"/>
</dbReference>
<dbReference type="InterPro" id="IPR013249">
    <property type="entry name" value="RNA_pol_sigma70_r4_t2"/>
</dbReference>
<dbReference type="NCBIfam" id="TIGR02937">
    <property type="entry name" value="sigma70-ECF"/>
    <property type="match status" value="1"/>
</dbReference>
<keyword evidence="2" id="KW-0805">Transcription regulation</keyword>
<evidence type="ECO:0000259" key="6">
    <source>
        <dbReference type="Pfam" id="PF04542"/>
    </source>
</evidence>
<evidence type="ECO:0000256" key="4">
    <source>
        <dbReference type="ARBA" id="ARBA00023163"/>
    </source>
</evidence>
<evidence type="ECO:0000256" key="1">
    <source>
        <dbReference type="ARBA" id="ARBA00010641"/>
    </source>
</evidence>
<dbReference type="PANTHER" id="PTHR43133:SF66">
    <property type="entry name" value="ECF RNA POLYMERASE SIGMA FACTOR SIGK"/>
    <property type="match status" value="1"/>
</dbReference>
<sequence length="226" mass="24122">MPVRDAELAAPLRAALDGDEAGFAALWRSLQPAVLRYLHAVCGEAAEDVASETWLQVARDLPKFTGDATAFRVWLFRIARHRGIDDGRRVWRRREESRDSIEASDARAVPDVSGEVLEHAGTEWALRLIGELPRDQAEAVLLRVVAGLDVAGTAAVLGKRPGAVRVAAMRGLRRLAAHPQVQSRRAEIVASAARSADAPAVGASAGGSDVPRRRGAAARPAEGHAT</sequence>
<dbReference type="SUPFAM" id="SSF88946">
    <property type="entry name" value="Sigma2 domain of RNA polymerase sigma factors"/>
    <property type="match status" value="1"/>
</dbReference>
<evidence type="ECO:0000256" key="3">
    <source>
        <dbReference type="ARBA" id="ARBA00023082"/>
    </source>
</evidence>
<dbReference type="RefSeq" id="WP_259855953.1">
    <property type="nucleotide sequence ID" value="NZ_CP073720.1"/>
</dbReference>
<feature type="domain" description="RNA polymerase sigma-70 region 2" evidence="6">
    <location>
        <begin position="26"/>
        <end position="92"/>
    </location>
</feature>
<dbReference type="InterPro" id="IPR036388">
    <property type="entry name" value="WH-like_DNA-bd_sf"/>
</dbReference>
<dbReference type="Pfam" id="PF04542">
    <property type="entry name" value="Sigma70_r2"/>
    <property type="match status" value="1"/>
</dbReference>
<evidence type="ECO:0000313" key="9">
    <source>
        <dbReference type="Proteomes" id="UP001059617"/>
    </source>
</evidence>
<dbReference type="Gene3D" id="1.10.10.10">
    <property type="entry name" value="Winged helix-like DNA-binding domain superfamily/Winged helix DNA-binding domain"/>
    <property type="match status" value="1"/>
</dbReference>
<evidence type="ECO:0000256" key="2">
    <source>
        <dbReference type="ARBA" id="ARBA00023015"/>
    </source>
</evidence>
<dbReference type="PANTHER" id="PTHR43133">
    <property type="entry name" value="RNA POLYMERASE ECF-TYPE SIGMA FACTO"/>
    <property type="match status" value="1"/>
</dbReference>
<reference evidence="8" key="2">
    <citation type="submission" date="2022-09" db="EMBL/GenBank/DDBJ databases">
        <title>Biosynthetic gene clusters of Dactylosporangioum fulvum.</title>
        <authorList>
            <person name="Caradec T."/>
        </authorList>
    </citation>
    <scope>NUCLEOTIDE SEQUENCE</scope>
    <source>
        <strain evidence="8">NRRL B-16292</strain>
    </source>
</reference>
<dbReference type="EMBL" id="CP073720">
    <property type="protein sequence ID" value="UWP78653.1"/>
    <property type="molecule type" value="Genomic_DNA"/>
</dbReference>
<reference evidence="8" key="1">
    <citation type="submission" date="2021-04" db="EMBL/GenBank/DDBJ databases">
        <authorList>
            <person name="Hartkoorn R.C."/>
            <person name="Beaudoing E."/>
            <person name="Hot D."/>
        </authorList>
    </citation>
    <scope>NUCLEOTIDE SEQUENCE</scope>
    <source>
        <strain evidence="8">NRRL B-16292</strain>
    </source>
</reference>
<dbReference type="InterPro" id="IPR039425">
    <property type="entry name" value="RNA_pol_sigma-70-like"/>
</dbReference>
<gene>
    <name evidence="8" type="ORF">Dfulv_26105</name>
</gene>
<feature type="compositionally biased region" description="Low complexity" evidence="5">
    <location>
        <begin position="193"/>
        <end position="209"/>
    </location>
</feature>
<evidence type="ECO:0000259" key="7">
    <source>
        <dbReference type="Pfam" id="PF08281"/>
    </source>
</evidence>
<dbReference type="Gene3D" id="1.10.1740.10">
    <property type="match status" value="1"/>
</dbReference>
<organism evidence="8 9">
    <name type="scientific">Dactylosporangium fulvum</name>
    <dbReference type="NCBI Taxonomy" id="53359"/>
    <lineage>
        <taxon>Bacteria</taxon>
        <taxon>Bacillati</taxon>
        <taxon>Actinomycetota</taxon>
        <taxon>Actinomycetes</taxon>
        <taxon>Micromonosporales</taxon>
        <taxon>Micromonosporaceae</taxon>
        <taxon>Dactylosporangium</taxon>
    </lineage>
</organism>
<comment type="similarity">
    <text evidence="1">Belongs to the sigma-70 factor family. ECF subfamily.</text>
</comment>
<dbReference type="InterPro" id="IPR013325">
    <property type="entry name" value="RNA_pol_sigma_r2"/>
</dbReference>